<proteinExistence type="inferred from homology"/>
<gene>
    <name evidence="3" type="ORF">UT63_C0045G0006</name>
</gene>
<feature type="domain" description="GIY-YIG" evidence="2">
    <location>
        <begin position="2"/>
        <end position="80"/>
    </location>
</feature>
<accession>A0A0G0PW49</accession>
<evidence type="ECO:0000256" key="1">
    <source>
        <dbReference type="ARBA" id="ARBA00007435"/>
    </source>
</evidence>
<dbReference type="PANTHER" id="PTHR34477:SF1">
    <property type="entry name" value="UPF0213 PROTEIN YHBQ"/>
    <property type="match status" value="1"/>
</dbReference>
<evidence type="ECO:0000313" key="3">
    <source>
        <dbReference type="EMBL" id="KKR32389.1"/>
    </source>
</evidence>
<protein>
    <submittedName>
        <fullName evidence="3">Endo/excinuclease amino terminal domain protein</fullName>
    </submittedName>
</protein>
<organism evidence="3 4">
    <name type="scientific">Candidatus Gottesmanbacteria bacterium GW2011_GWC2_39_8</name>
    <dbReference type="NCBI Taxonomy" id="1618450"/>
    <lineage>
        <taxon>Bacteria</taxon>
        <taxon>Candidatus Gottesmaniibacteriota</taxon>
    </lineage>
</organism>
<dbReference type="InterPro" id="IPR050190">
    <property type="entry name" value="UPF0213_domain"/>
</dbReference>
<dbReference type="Pfam" id="PF01541">
    <property type="entry name" value="GIY-YIG"/>
    <property type="match status" value="1"/>
</dbReference>
<dbReference type="PROSITE" id="PS50164">
    <property type="entry name" value="GIY_YIG"/>
    <property type="match status" value="1"/>
</dbReference>
<evidence type="ECO:0000259" key="2">
    <source>
        <dbReference type="PROSITE" id="PS50164"/>
    </source>
</evidence>
<dbReference type="EMBL" id="LBXN01000045">
    <property type="protein sequence ID" value="KKR32389.1"/>
    <property type="molecule type" value="Genomic_DNA"/>
</dbReference>
<reference evidence="3 4" key="1">
    <citation type="journal article" date="2015" name="Nature">
        <title>rRNA introns, odd ribosomes, and small enigmatic genomes across a large radiation of phyla.</title>
        <authorList>
            <person name="Brown C.T."/>
            <person name="Hug L.A."/>
            <person name="Thomas B.C."/>
            <person name="Sharon I."/>
            <person name="Castelle C.J."/>
            <person name="Singh A."/>
            <person name="Wilkins M.J."/>
            <person name="Williams K.H."/>
            <person name="Banfield J.F."/>
        </authorList>
    </citation>
    <scope>NUCLEOTIDE SEQUENCE [LARGE SCALE GENOMIC DNA]</scope>
</reference>
<dbReference type="Proteomes" id="UP000034539">
    <property type="component" value="Unassembled WGS sequence"/>
</dbReference>
<name>A0A0G0PW49_9BACT</name>
<dbReference type="InterPro" id="IPR035901">
    <property type="entry name" value="GIY-YIG_endonuc_sf"/>
</dbReference>
<dbReference type="Gene3D" id="3.40.1440.10">
    <property type="entry name" value="GIY-YIG endonuclease"/>
    <property type="match status" value="1"/>
</dbReference>
<dbReference type="SUPFAM" id="SSF82771">
    <property type="entry name" value="GIY-YIG endonuclease"/>
    <property type="match status" value="1"/>
</dbReference>
<dbReference type="SMART" id="SM00465">
    <property type="entry name" value="GIYc"/>
    <property type="match status" value="1"/>
</dbReference>
<dbReference type="InterPro" id="IPR000305">
    <property type="entry name" value="GIY-YIG_endonuc"/>
</dbReference>
<comment type="similarity">
    <text evidence="1">Belongs to the UPF0213 family.</text>
</comment>
<evidence type="ECO:0000313" key="4">
    <source>
        <dbReference type="Proteomes" id="UP000034539"/>
    </source>
</evidence>
<comment type="caution">
    <text evidence="3">The sequence shown here is derived from an EMBL/GenBank/DDBJ whole genome shotgun (WGS) entry which is preliminary data.</text>
</comment>
<dbReference type="PANTHER" id="PTHR34477">
    <property type="entry name" value="UPF0213 PROTEIN YHBQ"/>
    <property type="match status" value="1"/>
</dbReference>
<dbReference type="AlphaFoldDB" id="A0A0G0PW49"/>
<dbReference type="CDD" id="cd10456">
    <property type="entry name" value="GIY-YIG_UPF0213"/>
    <property type="match status" value="1"/>
</dbReference>
<sequence>MTNWFVYIAECNDGSLYTGITVDIKRREKEHNTDSKLGAKSLRGKRPVKIVYFEKYETQSEARKREAAIKKWHRESKINLIKRTQEL</sequence>